<dbReference type="AlphaFoldDB" id="K0IFE5"/>
<dbReference type="STRING" id="1237085.Ngar_c06100"/>
<reference evidence="1 2" key="1">
    <citation type="journal article" date="2012" name="Environ. Microbiol.">
        <title>The genome of the ammonia-oxidizing Candidatus Nitrososphaera gargensis: insights into metabolic versatility and environmental adaptations.</title>
        <authorList>
            <person name="Spang A."/>
            <person name="Poehlein A."/>
            <person name="Offre P."/>
            <person name="Zumbragel S."/>
            <person name="Haider S."/>
            <person name="Rychlik N."/>
            <person name="Nowka B."/>
            <person name="Schmeisser C."/>
            <person name="Lebedeva E.V."/>
            <person name="Rattei T."/>
            <person name="Bohm C."/>
            <person name="Schmid M."/>
            <person name="Galushko A."/>
            <person name="Hatzenpichler R."/>
            <person name="Weinmaier T."/>
            <person name="Daniel R."/>
            <person name="Schleper C."/>
            <person name="Spieck E."/>
            <person name="Streit W."/>
            <person name="Wagner M."/>
        </authorList>
    </citation>
    <scope>NUCLEOTIDE SEQUENCE [LARGE SCALE GENOMIC DNA]</scope>
    <source>
        <strain evidence="2">Ga9.2</strain>
    </source>
</reference>
<evidence type="ECO:0000313" key="2">
    <source>
        <dbReference type="Proteomes" id="UP000008037"/>
    </source>
</evidence>
<dbReference type="EMBL" id="CP002408">
    <property type="protein sequence ID" value="AFU57553.1"/>
    <property type="molecule type" value="Genomic_DNA"/>
</dbReference>
<sequence>MNPNTFEQFLSESRHAFRDKSDSEKIKFFTDWCKKNGTEEVILRLSSENKGGWSSNFYLDFTTARIIITKKSFFTKFADVGYVAGLAPYPYLLLLKNPDPSKIRKQASLAPDELVKSENYSDSIWYSEIKEIILRKGIETAVANMFGRAIVANFLAISASGGRRFDFKLPVNKNGTYEQVHFWVNVVLPPHCQLQNDIRNT</sequence>
<dbReference type="HOGENOM" id="CLU_1357954_0_0_2"/>
<gene>
    <name evidence="1" type="ordered locus">Ngar_c06100</name>
</gene>
<dbReference type="BioCyc" id="CNIT1237085:G1324-608-MONOMER"/>
<name>K0IFE5_NITGG</name>
<protein>
    <submittedName>
        <fullName evidence="1">Uncharacterized protein</fullName>
    </submittedName>
</protein>
<dbReference type="Proteomes" id="UP000008037">
    <property type="component" value="Chromosome"/>
</dbReference>
<evidence type="ECO:0000313" key="1">
    <source>
        <dbReference type="EMBL" id="AFU57553.1"/>
    </source>
</evidence>
<proteinExistence type="predicted"/>
<keyword evidence="2" id="KW-1185">Reference proteome</keyword>
<organism evidence="1 2">
    <name type="scientific">Nitrososphaera gargensis (strain Ga9.2)</name>
    <dbReference type="NCBI Taxonomy" id="1237085"/>
    <lineage>
        <taxon>Archaea</taxon>
        <taxon>Nitrososphaerota</taxon>
        <taxon>Nitrososphaeria</taxon>
        <taxon>Nitrososphaerales</taxon>
        <taxon>Nitrososphaeraceae</taxon>
        <taxon>Nitrososphaera</taxon>
    </lineage>
</organism>
<dbReference type="KEGG" id="nga:Ngar_c06100"/>
<accession>K0IFE5</accession>
<dbReference type="InParanoid" id="K0IFE5"/>